<evidence type="ECO:0000313" key="2">
    <source>
        <dbReference type="EMBL" id="CAI9786850.1"/>
    </source>
</evidence>
<protein>
    <submittedName>
        <fullName evidence="2">Uncharacterized protein</fullName>
    </submittedName>
</protein>
<dbReference type="Proteomes" id="UP000834106">
    <property type="component" value="Chromosome 23"/>
</dbReference>
<keyword evidence="3" id="KW-1185">Reference proteome</keyword>
<feature type="region of interest" description="Disordered" evidence="1">
    <location>
        <begin position="85"/>
        <end position="117"/>
    </location>
</feature>
<organism evidence="2 3">
    <name type="scientific">Fraxinus pennsylvanica</name>
    <dbReference type="NCBI Taxonomy" id="56036"/>
    <lineage>
        <taxon>Eukaryota</taxon>
        <taxon>Viridiplantae</taxon>
        <taxon>Streptophyta</taxon>
        <taxon>Embryophyta</taxon>
        <taxon>Tracheophyta</taxon>
        <taxon>Spermatophyta</taxon>
        <taxon>Magnoliopsida</taxon>
        <taxon>eudicotyledons</taxon>
        <taxon>Gunneridae</taxon>
        <taxon>Pentapetalae</taxon>
        <taxon>asterids</taxon>
        <taxon>lamiids</taxon>
        <taxon>Lamiales</taxon>
        <taxon>Oleaceae</taxon>
        <taxon>Oleeae</taxon>
        <taxon>Fraxinus</taxon>
    </lineage>
</organism>
<evidence type="ECO:0000313" key="3">
    <source>
        <dbReference type="Proteomes" id="UP000834106"/>
    </source>
</evidence>
<name>A0AAD2EG69_9LAMI</name>
<sequence>MQLLVPSCRGISTFFGIVPTSHPRLSESCLSFRRRMVVEDLFLLHLEVAPDKSAISIDLDSSVAEKDDWVPRKVTPHRWYNQDYVGSSSTKQEVPSSHSMDDKSKNASYATESQSMD</sequence>
<evidence type="ECO:0000256" key="1">
    <source>
        <dbReference type="SAM" id="MobiDB-lite"/>
    </source>
</evidence>
<reference evidence="2" key="1">
    <citation type="submission" date="2023-05" db="EMBL/GenBank/DDBJ databases">
        <authorList>
            <person name="Huff M."/>
        </authorList>
    </citation>
    <scope>NUCLEOTIDE SEQUENCE</scope>
</reference>
<accession>A0AAD2EG69</accession>
<gene>
    <name evidence="2" type="ORF">FPE_LOCUS34280</name>
</gene>
<feature type="compositionally biased region" description="Polar residues" evidence="1">
    <location>
        <begin position="85"/>
        <end position="98"/>
    </location>
</feature>
<feature type="compositionally biased region" description="Polar residues" evidence="1">
    <location>
        <begin position="106"/>
        <end position="117"/>
    </location>
</feature>
<proteinExistence type="predicted"/>
<dbReference type="AlphaFoldDB" id="A0AAD2EG69"/>
<dbReference type="EMBL" id="OU503058">
    <property type="protein sequence ID" value="CAI9786850.1"/>
    <property type="molecule type" value="Genomic_DNA"/>
</dbReference>